<keyword evidence="2" id="KW-0677">Repeat</keyword>
<accession>A0A151NFZ4</accession>
<evidence type="ECO:0000256" key="4">
    <source>
        <dbReference type="ARBA" id="ARBA00022840"/>
    </source>
</evidence>
<dbReference type="Proteomes" id="UP000050525">
    <property type="component" value="Unassembled WGS sequence"/>
</dbReference>
<reference evidence="6 7" key="1">
    <citation type="journal article" date="2012" name="Genome Biol.">
        <title>Sequencing three crocodilian genomes to illuminate the evolution of archosaurs and amniotes.</title>
        <authorList>
            <person name="St John J.A."/>
            <person name="Braun E.L."/>
            <person name="Isberg S.R."/>
            <person name="Miles L.G."/>
            <person name="Chong A.Y."/>
            <person name="Gongora J."/>
            <person name="Dalzell P."/>
            <person name="Moran C."/>
            <person name="Bed'hom B."/>
            <person name="Abzhanov A."/>
            <person name="Burgess S.C."/>
            <person name="Cooksey A.M."/>
            <person name="Castoe T.A."/>
            <person name="Crawford N.G."/>
            <person name="Densmore L.D."/>
            <person name="Drew J.C."/>
            <person name="Edwards S.V."/>
            <person name="Faircloth B.C."/>
            <person name="Fujita M.K."/>
            <person name="Greenwold M.J."/>
            <person name="Hoffmann F.G."/>
            <person name="Howard J.M."/>
            <person name="Iguchi T."/>
            <person name="Janes D.E."/>
            <person name="Khan S.Y."/>
            <person name="Kohno S."/>
            <person name="de Koning A.J."/>
            <person name="Lance S.L."/>
            <person name="McCarthy F.M."/>
            <person name="McCormack J.E."/>
            <person name="Merchant M.E."/>
            <person name="Peterson D.G."/>
            <person name="Pollock D.D."/>
            <person name="Pourmand N."/>
            <person name="Raney B.J."/>
            <person name="Roessler K.A."/>
            <person name="Sanford J.R."/>
            <person name="Sawyer R.H."/>
            <person name="Schmidt C.J."/>
            <person name="Triplett E.W."/>
            <person name="Tuberville T.D."/>
            <person name="Venegas-Anaya M."/>
            <person name="Howard J.T."/>
            <person name="Jarvis E.D."/>
            <person name="Guillette L.J.Jr."/>
            <person name="Glenn T.C."/>
            <person name="Green R.E."/>
            <person name="Ray D.A."/>
        </authorList>
    </citation>
    <scope>NUCLEOTIDE SEQUENCE [LARGE SCALE GENOMIC DNA]</scope>
    <source>
        <strain evidence="6">KSC_2009_1</strain>
    </source>
</reference>
<dbReference type="PANTHER" id="PTHR24106">
    <property type="entry name" value="NACHT, LRR AND CARD DOMAINS-CONTAINING"/>
    <property type="match status" value="1"/>
</dbReference>
<keyword evidence="3" id="KW-0547">Nucleotide-binding</keyword>
<dbReference type="FunFam" id="3.40.50.300:FF:001029">
    <property type="entry name" value="NLR family member X1"/>
    <property type="match status" value="1"/>
</dbReference>
<dbReference type="Pfam" id="PF21402">
    <property type="entry name" value="NLRX1_C"/>
    <property type="match status" value="1"/>
</dbReference>
<dbReference type="Pfam" id="PF13516">
    <property type="entry name" value="LRR_6"/>
    <property type="match status" value="2"/>
</dbReference>
<sequence length="818" mass="91205">MCPQSRSLWPARPLVGQGIWPCRGHGTPSRMEEEQGVARAEAESEERRLGWSWLQGARWDARGILHPFPAFAAGAKTSFSLRGLLPAGRASPLRSFVRYQGGLQESAAQPGSAHRGQMMLRNVASSDAIQKHRKSLLDWFSQQPNEERQFGPSFSLDAVHVDPVIRESSLEDILKPSPDPTVQNQLQVPSSRVIGLQNLFDADACGRQVRTVVLYGTVGMGKSTLIKKMVVDWCHGRLPRFEVVVPFSCEDLSQSSGPISLRRLISKKYLHLREVVPHLGSANLSTLFILNGLERLNMDFRLASTELCCDPSEPVPPTAIVVNLLRNYLLPEASIIVTTRPSAVRRIPSKFVGRYAEICGFSDTHLQKLYFQLRLSQPGCDEGGAGGSAGENDNLTLTGIYTSFLRLNFSGEVLDSTDPTQISMMKYVAKTVGKLAHDGPGKEHTFVFTIPAMQEYLAALYVVLGEKKTLGQRVGREVSELISKMFPRYFQRLGSKDRDTIARTMATELFREEDYFNDDVLDQMDSSILGVEGPLRHPDDASDDENLAAFEIAKAMKKTNERFAAEAVHSLPALNLSSVKMTPLNLRMLFPVLLRCKTLHLQLNSLGPDACQVIRDLLLHDKCAVSSLRLSDNPLMEQGAQHLAEAIAGNHSLRHLSLLHTSLGDRGVELVARSLAQNQHLQELNVGYNAVTDKAALVLVEVAKQHPTLDKVHLYFNEISEEGKRALQGLRTDRDGVKVLVFLTVGVDVSSYWRHILSVARTNLPVWDRDRVQQHLALLLQDLQSSQRQTRNPWKKAKLWRVEREVKGMLGKIQQRAL</sequence>
<dbReference type="SUPFAM" id="SSF52540">
    <property type="entry name" value="P-loop containing nucleoside triphosphate hydrolases"/>
    <property type="match status" value="1"/>
</dbReference>
<keyword evidence="4" id="KW-0067">ATP-binding</keyword>
<organism evidence="6 7">
    <name type="scientific">Alligator mississippiensis</name>
    <name type="common">American alligator</name>
    <dbReference type="NCBI Taxonomy" id="8496"/>
    <lineage>
        <taxon>Eukaryota</taxon>
        <taxon>Metazoa</taxon>
        <taxon>Chordata</taxon>
        <taxon>Craniata</taxon>
        <taxon>Vertebrata</taxon>
        <taxon>Euteleostomi</taxon>
        <taxon>Archelosauria</taxon>
        <taxon>Archosauria</taxon>
        <taxon>Crocodylia</taxon>
        <taxon>Alligatoridae</taxon>
        <taxon>Alligatorinae</taxon>
        <taxon>Alligator</taxon>
    </lineage>
</organism>
<comment type="caution">
    <text evidence="6">The sequence shown here is derived from an EMBL/GenBank/DDBJ whole genome shotgun (WGS) entry which is preliminary data.</text>
</comment>
<name>A0A151NFZ4_ALLMI</name>
<evidence type="ECO:0000256" key="2">
    <source>
        <dbReference type="ARBA" id="ARBA00022737"/>
    </source>
</evidence>
<dbReference type="SUPFAM" id="SSF52047">
    <property type="entry name" value="RNI-like"/>
    <property type="match status" value="1"/>
</dbReference>
<dbReference type="EMBL" id="AKHW03003120">
    <property type="protein sequence ID" value="KYO35731.1"/>
    <property type="molecule type" value="Genomic_DNA"/>
</dbReference>
<dbReference type="InterPro" id="IPR001611">
    <property type="entry name" value="Leu-rich_rpt"/>
</dbReference>
<keyword evidence="7" id="KW-1185">Reference proteome</keyword>
<evidence type="ECO:0000256" key="1">
    <source>
        <dbReference type="ARBA" id="ARBA00022614"/>
    </source>
</evidence>
<evidence type="ECO:0000259" key="5">
    <source>
        <dbReference type="PROSITE" id="PS50837"/>
    </source>
</evidence>
<dbReference type="PROSITE" id="PS50837">
    <property type="entry name" value="NACHT"/>
    <property type="match status" value="1"/>
</dbReference>
<evidence type="ECO:0000256" key="3">
    <source>
        <dbReference type="ARBA" id="ARBA00022741"/>
    </source>
</evidence>
<proteinExistence type="predicted"/>
<dbReference type="InterPro" id="IPR007111">
    <property type="entry name" value="NACHT_NTPase"/>
</dbReference>
<dbReference type="SMART" id="SM00368">
    <property type="entry name" value="LRR_RI"/>
    <property type="match status" value="5"/>
</dbReference>
<dbReference type="STRING" id="8496.A0A151NFZ4"/>
<dbReference type="InterPro" id="IPR051261">
    <property type="entry name" value="NLR"/>
</dbReference>
<dbReference type="GO" id="GO:0005524">
    <property type="term" value="F:ATP binding"/>
    <property type="evidence" value="ECO:0007669"/>
    <property type="project" value="UniProtKB-KW"/>
</dbReference>
<evidence type="ECO:0000313" key="7">
    <source>
        <dbReference type="Proteomes" id="UP000050525"/>
    </source>
</evidence>
<dbReference type="InterPro" id="IPR032675">
    <property type="entry name" value="LRR_dom_sf"/>
</dbReference>
<dbReference type="Gene3D" id="3.40.50.300">
    <property type="entry name" value="P-loop containing nucleotide triphosphate hydrolases"/>
    <property type="match status" value="1"/>
</dbReference>
<protein>
    <submittedName>
        <fullName evidence="6">NLR family member X1</fullName>
    </submittedName>
</protein>
<evidence type="ECO:0000313" key="6">
    <source>
        <dbReference type="EMBL" id="KYO35731.1"/>
    </source>
</evidence>
<dbReference type="Gene3D" id="3.80.10.10">
    <property type="entry name" value="Ribonuclease Inhibitor"/>
    <property type="match status" value="1"/>
</dbReference>
<dbReference type="InterPro" id="IPR048900">
    <property type="entry name" value="NLRX1_C"/>
</dbReference>
<keyword evidence="1" id="KW-0433">Leucine-rich repeat</keyword>
<dbReference type="InterPro" id="IPR027417">
    <property type="entry name" value="P-loop_NTPase"/>
</dbReference>
<feature type="domain" description="NACHT" evidence="5">
    <location>
        <begin position="210"/>
        <end position="343"/>
    </location>
</feature>
<dbReference type="AlphaFoldDB" id="A0A151NFZ4"/>
<gene>
    <name evidence="6" type="primary">NLRX1</name>
    <name evidence="6" type="ORF">Y1Q_0010169</name>
</gene>
<dbReference type="Pfam" id="PF05729">
    <property type="entry name" value="NACHT"/>
    <property type="match status" value="1"/>
</dbReference>